<evidence type="ECO:0000313" key="16">
    <source>
        <dbReference type="Proteomes" id="UP000832011"/>
    </source>
</evidence>
<keyword evidence="4" id="KW-0813">Transport</keyword>
<feature type="domain" description="Trimeric autotransporter adhesin YadA-like head" evidence="12">
    <location>
        <begin position="603"/>
        <end position="625"/>
    </location>
</feature>
<dbReference type="EMBL" id="CP091511">
    <property type="protein sequence ID" value="UOO88191.1"/>
    <property type="molecule type" value="Genomic_DNA"/>
</dbReference>
<evidence type="ECO:0000256" key="2">
    <source>
        <dbReference type="ARBA" id="ARBA00004442"/>
    </source>
</evidence>
<feature type="domain" description="Trimeric autotransporter adhesin YadA-like head" evidence="12">
    <location>
        <begin position="2063"/>
        <end position="2088"/>
    </location>
</feature>
<accession>A0ABY4DYJ7</accession>
<evidence type="ECO:0000256" key="9">
    <source>
        <dbReference type="ARBA" id="ARBA00023136"/>
    </source>
</evidence>
<name>A0ABY4DYJ7_9NEIS</name>
<dbReference type="InterPro" id="IPR024973">
    <property type="entry name" value="ESPR"/>
</dbReference>
<comment type="similarity">
    <text evidence="3">Belongs to the autotransporter-2 (AT-2) (TC 1.B.40) family.</text>
</comment>
<evidence type="ECO:0000256" key="3">
    <source>
        <dbReference type="ARBA" id="ARBA00005848"/>
    </source>
</evidence>
<dbReference type="Gene3D" id="1.20.5.340">
    <property type="match status" value="1"/>
</dbReference>
<keyword evidence="9" id="KW-0472">Membrane</keyword>
<evidence type="ECO:0000259" key="11">
    <source>
        <dbReference type="Pfam" id="PF03895"/>
    </source>
</evidence>
<keyword evidence="6" id="KW-0812">Transmembrane</keyword>
<dbReference type="SUPFAM" id="SSF54523">
    <property type="entry name" value="Pili subunits"/>
    <property type="match status" value="1"/>
</dbReference>
<dbReference type="InterPro" id="IPR008640">
    <property type="entry name" value="Adhesin_Head_dom"/>
</dbReference>
<comment type="subcellular location">
    <subcellularLocation>
        <location evidence="2">Cell outer membrane</location>
    </subcellularLocation>
    <subcellularLocation>
        <location evidence="1">Cell surface</location>
    </subcellularLocation>
</comment>
<feature type="domain" description="Trimeric autotransporter adhesin YadA-like head" evidence="12">
    <location>
        <begin position="199"/>
        <end position="223"/>
    </location>
</feature>
<evidence type="ECO:0000259" key="14">
    <source>
        <dbReference type="Pfam" id="PF13018"/>
    </source>
</evidence>
<protein>
    <submittedName>
        <fullName evidence="15">YadA-like family protein</fullName>
    </submittedName>
</protein>
<dbReference type="Pfam" id="PF03895">
    <property type="entry name" value="YadA_anchor"/>
    <property type="match status" value="1"/>
</dbReference>
<evidence type="ECO:0000256" key="10">
    <source>
        <dbReference type="ARBA" id="ARBA00023237"/>
    </source>
</evidence>
<dbReference type="InterPro" id="IPR011049">
    <property type="entry name" value="Serralysin-like_metalloprot_C"/>
</dbReference>
<dbReference type="PANTHER" id="PTHR34707:SF1">
    <property type="entry name" value="VIMENTIN-TYPE INTERMEDIATE FILAMENT-ASSOCIATED COILED-COIL PROTEIN"/>
    <property type="match status" value="1"/>
</dbReference>
<dbReference type="Gene3D" id="2.150.10.10">
    <property type="entry name" value="Serralysin-like metalloprotease, C-terminal"/>
    <property type="match status" value="4"/>
</dbReference>
<organism evidence="15 16">
    <name type="scientific">Vitreoscilla massiliensis</name>
    <dbReference type="NCBI Taxonomy" id="1689272"/>
    <lineage>
        <taxon>Bacteria</taxon>
        <taxon>Pseudomonadati</taxon>
        <taxon>Pseudomonadota</taxon>
        <taxon>Betaproteobacteria</taxon>
        <taxon>Neisseriales</taxon>
        <taxon>Neisseriaceae</taxon>
        <taxon>Vitreoscilla</taxon>
    </lineage>
</organism>
<sequence>MNKIYKTVWSAEKGTYVAASELVHTKNGSGNSVVGDLVTDIEKPLKLVRFNQIGTLLLLASLGVASQTAYAASGIFINDGTDAGCTWVIDANQTTIAGNYNQGLGISSSTTVKWGSGATWALPTQSAVGGPPTMTCVATDKDSQTNRVLFYGDANASGSKHLTLGGRLDVNGGVIGVGDRAGNNSIRIGGGTSLTDTAGSKSIVLGYNSKATGDNATTIGNEANAAGNQALALGQKAQAAGNNALALGAEANARGLQGVAIGLQSQVLATNAIAVGNSANVDANSTSSIAIGDHATVKGAYAAVALGAEANARGLHSVAMGLKAQAMTTNAIAVGNSASVDANSTSSIAIGDRSSVKGASDALALGTEANARGWQSMAIGSKSQAMSTNAIAVGNNASVDANSLSSIAIGHFATTRADSAIAIGVGAEASVKNTIAIGSNAGIGMTPGSSGSTGAIFIGSEAGSQTTGRWNTFIGTQNAGLGSTGDSNIGIGKTVFYQSKGSGNSAFGDWAGAASEGDHNVYVGESSGRNGSGDYNAYLGINSGFKSTGNRNAYSGTLAGAYVQGSDNVAMGVSAGSGFYLDSAGTIRNRDGKSASSQVALNNTVAVGNKSWVAADDAVAVGANSEARIKGSIALGTGAVADRSAGAVGYNPAISILPKASPDWKSTAAALSIGNDAGVTRQIIGLAAGTNDTDAVNVAQLKELADVAVQYDTDGAGVKTNKISLLGQNRGDKVRITELAKGKVDEDSWDAINGSQLHGLAKSTAAALGGGADVDSDGKVTAPNYAFASGGQFDNVGSALLDLDGRVVKNTADIVDIQDDITTINGDISNLDKRVTQNTTDITTIQGDITSINGDITNLDNRVSTNTTDISNIQGNITSINGDITNLDNRVSTNTTDINTINKTLNDGAFSVSANGGAGFQVAKGTTLDYRTKDGNVLVNHDDKGGFSFALAKDLNITGGITTGDSITINEGGKTTVIGGDKITINGDTVITENNLNDTIKNAVQYDSDSKDVISLAGSGGTKLTNLRDAGLDVNSSDAVTGKQLFATNENVAKNTSDITNIQGDITNLDNRISTNTTDISNIQGDIISINGDITNLDNRVSTNTTDINTINQTLNDGAFSVSANGGTAFQVAKGTTLDYRTKDGNVLVNHDDKGGFSFALAKDLNITGGITTGDSITINEGGKTTVIGGDKITINGDTVVTENSLNATVKNAVQYDSDSKDVISLAGSGGTKLTNLSDAQLDASSSDAVTGKQLFATNENVAKNTSDITNIQGDITSIQGDITTINGDITNLDNRVSTNTTDINTINQTLSDGAFSVSANGGAGFQVAKGTTLDYRSADTNVIVDHDGKGGFDFALAKDLNITGGITTGDSITINESGKTTVIGGDKITINGDTVITENSLNATVKNAVQYDSDSKDVISLAGASGTKLTNLSDAQLDASSSDAVTGKQLFATNENVAKNTSDITNIKGDITSINGDITNLDNRVSTNTTDISNIQGDITSITGDITNLDNRVSTNTTDINTINQTLSDGAFSVAANGAKVFQVAKGTMLDYRSADTNVIVDHDGKGGFDFALAKDLNITGGITTGDSITINEGGNTTVIGGDKITINGETVITENNLNDTIKNAVQYDSNSKDVISLAGASGTKLTNVSDADLNASSSDAVTGKQLFATNENVTKNTSDISNIQGDITNITNNLDGGVFSVSANGNTPLKVGKNAVLDFASDDGNVVISQINGNFSFDLAADVSISNSLSIGNTAITSKGLSIGSNGPSLTDAGLNAAGTRVSNVGDAMADGDAVNKGQLDAAIKDTIGLSDVAVKYDDAQKDRVTLAGSKGTLLTNLQAGSVNALSRDAINGSQLYAVSASVADAFGGNAVVNANGSISAPQYVFGDGSVFNNIGGALANLDVRTSQNSSNISLIDNRVSHVETKITNIESQIGKLPDNAVAYDDASKGNLTLAGDKAQTTTDAHGNQVVTGGGTVIHNVGNGVAAADAVNKGQLDGALSEAKDYTDQKIDQVTGGLTQDLTNIHNDITTITNNVTDITNGASGMFQVSQGGSLVAPTPTGDNSLAGGSGAVASADNSTALGNNAQAKAKNSVALGEGSVANRENSVSVGSAGHERQITNVTAGVEATDAVNVGQLNSVTSKIGHSINQLGRNINNVDRNSRAGIAGAAALANIPQVMNAGQKSIGMGAANYRGENALSIGMSVASSNGNWVFKGSASFDSQDNHIIGGGMSYMW</sequence>
<evidence type="ECO:0000256" key="7">
    <source>
        <dbReference type="ARBA" id="ARBA00022729"/>
    </source>
</evidence>
<dbReference type="Pfam" id="PF13018">
    <property type="entry name" value="ESPR"/>
    <property type="match status" value="1"/>
</dbReference>
<dbReference type="PANTHER" id="PTHR34707">
    <property type="entry name" value="VIMENTIN-TYPE INTERMEDIATE FILAMENT-ASSOCIATED COILED-COIL PROTEIN"/>
    <property type="match status" value="1"/>
</dbReference>
<feature type="domain" description="Trimeric autotransporter adhesin YadA-like stalk" evidence="13">
    <location>
        <begin position="1233"/>
        <end position="1274"/>
    </location>
</feature>
<feature type="domain" description="ESPR" evidence="14">
    <location>
        <begin position="1"/>
        <end position="33"/>
    </location>
</feature>
<dbReference type="Pfam" id="PF05658">
    <property type="entry name" value="YadA_head"/>
    <property type="match status" value="9"/>
</dbReference>
<keyword evidence="7" id="KW-0732">Signal</keyword>
<dbReference type="InterPro" id="IPR045584">
    <property type="entry name" value="Pilin-like"/>
</dbReference>
<evidence type="ECO:0000256" key="1">
    <source>
        <dbReference type="ARBA" id="ARBA00004241"/>
    </source>
</evidence>
<feature type="domain" description="Trimeric autotransporter adhesin YadA-like head" evidence="12">
    <location>
        <begin position="253"/>
        <end position="279"/>
    </location>
</feature>
<dbReference type="Gene3D" id="3.30.1300.30">
    <property type="entry name" value="GSPII I/J protein-like"/>
    <property type="match status" value="1"/>
</dbReference>
<gene>
    <name evidence="15" type="ORF">LVJ82_11915</name>
</gene>
<evidence type="ECO:0000256" key="8">
    <source>
        <dbReference type="ARBA" id="ARBA00022927"/>
    </source>
</evidence>
<feature type="domain" description="Trimeric autotransporter adhesin YadA-like head" evidence="12">
    <location>
        <begin position="225"/>
        <end position="251"/>
    </location>
</feature>
<feature type="domain" description="Trimeric autotransporter adhesin YadA-like head" evidence="12">
    <location>
        <begin position="375"/>
        <end position="397"/>
    </location>
</feature>
<dbReference type="Gene3D" id="6.20.50.100">
    <property type="match status" value="4"/>
</dbReference>
<feature type="domain" description="Trimeric autotransporter adhesin YadA-like stalk" evidence="13">
    <location>
        <begin position="2120"/>
        <end position="2161"/>
    </location>
</feature>
<dbReference type="RefSeq" id="WP_058356378.1">
    <property type="nucleotide sequence ID" value="NZ_CABKVG010000009.1"/>
</dbReference>
<feature type="domain" description="Trimeric autotransporter adhesin YadA-like stalk" evidence="13">
    <location>
        <begin position="682"/>
        <end position="721"/>
    </location>
</feature>
<feature type="domain" description="Trimeric autotransporter adhesin YadA-like stalk" evidence="13">
    <location>
        <begin position="735"/>
        <end position="776"/>
    </location>
</feature>
<keyword evidence="5" id="KW-1134">Transmembrane beta strand</keyword>
<feature type="domain" description="Trimeric autotransporter adhesin YadA-like stalk" evidence="13">
    <location>
        <begin position="1980"/>
        <end position="2018"/>
    </location>
</feature>
<feature type="domain" description="Trimeric autotransporter adhesin YadA-like stalk" evidence="13">
    <location>
        <begin position="1783"/>
        <end position="1811"/>
    </location>
</feature>
<proteinExistence type="inferred from homology"/>
<evidence type="ECO:0000256" key="6">
    <source>
        <dbReference type="ARBA" id="ARBA00022692"/>
    </source>
</evidence>
<feature type="domain" description="Trimeric autotransporter adhesin YadA-like head" evidence="12">
    <location>
        <begin position="312"/>
        <end position="338"/>
    </location>
</feature>
<dbReference type="Proteomes" id="UP000832011">
    <property type="component" value="Chromosome"/>
</dbReference>
<dbReference type="Gene3D" id="6.10.250.2120">
    <property type="match status" value="1"/>
</dbReference>
<dbReference type="InterPro" id="IPR005594">
    <property type="entry name" value="YadA_C"/>
</dbReference>
<dbReference type="SUPFAM" id="SSF101967">
    <property type="entry name" value="Adhesin YadA, collagen-binding domain"/>
    <property type="match status" value="3"/>
</dbReference>
<dbReference type="Gene3D" id="2.60.40.4050">
    <property type="match status" value="1"/>
</dbReference>
<feature type="domain" description="Trimeric autotransporter adhesin YadA-like head" evidence="12">
    <location>
        <begin position="418"/>
        <end position="441"/>
    </location>
</feature>
<keyword evidence="16" id="KW-1185">Reference proteome</keyword>
<evidence type="ECO:0000259" key="12">
    <source>
        <dbReference type="Pfam" id="PF05658"/>
    </source>
</evidence>
<keyword evidence="10" id="KW-0998">Cell outer membrane</keyword>
<evidence type="ECO:0000256" key="4">
    <source>
        <dbReference type="ARBA" id="ARBA00022448"/>
    </source>
</evidence>
<feature type="domain" description="Trimeric autotransporter adhesin YadA-like stalk" evidence="13">
    <location>
        <begin position="1837"/>
        <end position="1879"/>
    </location>
</feature>
<dbReference type="Pfam" id="PF05662">
    <property type="entry name" value="YadA_stalk"/>
    <property type="match status" value="10"/>
</dbReference>
<dbReference type="CDD" id="cd12820">
    <property type="entry name" value="LbR_YadA-like"/>
    <property type="match status" value="2"/>
</dbReference>
<feature type="domain" description="Trimeric autotransporter adhesin YadA-like stalk" evidence="13">
    <location>
        <begin position="1034"/>
        <end position="1064"/>
    </location>
</feature>
<feature type="domain" description="Trimeric autotransporter adhesin YadA-like C-terminal membrane anchor" evidence="11">
    <location>
        <begin position="2178"/>
        <end position="2238"/>
    </location>
</feature>
<evidence type="ECO:0000259" key="13">
    <source>
        <dbReference type="Pfam" id="PF05662"/>
    </source>
</evidence>
<evidence type="ECO:0000313" key="15">
    <source>
        <dbReference type="EMBL" id="UOO88191.1"/>
    </source>
</evidence>
<reference evidence="15 16" key="1">
    <citation type="journal article" date="2022" name="Res Sq">
        <title>Evolution of multicellular longitudinally dividing oral cavity symbionts (Neisseriaceae).</title>
        <authorList>
            <person name="Nyongesa S."/>
            <person name="Weber P."/>
            <person name="Bernet E."/>
            <person name="Pullido F."/>
            <person name="Nieckarz M."/>
            <person name="Delaby M."/>
            <person name="Nieves C."/>
            <person name="Viehboeck T."/>
            <person name="Krause N."/>
            <person name="Rivera-Millot A."/>
            <person name="Nakamura A."/>
            <person name="Vischer N."/>
            <person name="VanNieuwenhze M."/>
            <person name="Brun Y."/>
            <person name="Cava F."/>
            <person name="Bulgheresi S."/>
            <person name="Veyrier F."/>
        </authorList>
    </citation>
    <scope>NUCLEOTIDE SEQUENCE [LARGE SCALE GENOMIC DNA]</scope>
    <source>
        <strain evidence="15 16">SN4</strain>
    </source>
</reference>
<feature type="domain" description="Trimeric autotransporter adhesin YadA-like head" evidence="12">
    <location>
        <begin position="2090"/>
        <end position="2114"/>
    </location>
</feature>
<evidence type="ECO:0000256" key="5">
    <source>
        <dbReference type="ARBA" id="ARBA00022452"/>
    </source>
</evidence>
<dbReference type="Gene3D" id="1.20.5.2280">
    <property type="match status" value="1"/>
</dbReference>
<feature type="domain" description="Trimeric autotransporter adhesin YadA-like stalk" evidence="13">
    <location>
        <begin position="1429"/>
        <end position="1470"/>
    </location>
</feature>
<feature type="domain" description="Trimeric autotransporter adhesin YadA-like stalk" evidence="13">
    <location>
        <begin position="1646"/>
        <end position="1687"/>
    </location>
</feature>
<keyword evidence="8" id="KW-0653">Protein transport</keyword>
<dbReference type="InterPro" id="IPR008635">
    <property type="entry name" value="Coiled_stalk_dom"/>
</dbReference>
<dbReference type="Gene3D" id="1.20.5.170">
    <property type="match status" value="8"/>
</dbReference>